<organism evidence="2 3">
    <name type="scientific">Baudoinia panamericana (strain UAMH 10762)</name>
    <name type="common">Angels' share fungus</name>
    <name type="synonym">Baudoinia compniacensis (strain UAMH 10762)</name>
    <dbReference type="NCBI Taxonomy" id="717646"/>
    <lineage>
        <taxon>Eukaryota</taxon>
        <taxon>Fungi</taxon>
        <taxon>Dikarya</taxon>
        <taxon>Ascomycota</taxon>
        <taxon>Pezizomycotina</taxon>
        <taxon>Dothideomycetes</taxon>
        <taxon>Dothideomycetidae</taxon>
        <taxon>Mycosphaerellales</taxon>
        <taxon>Teratosphaeriaceae</taxon>
        <taxon>Baudoinia</taxon>
    </lineage>
</organism>
<reference evidence="2 3" key="1">
    <citation type="journal article" date="2012" name="PLoS Pathog.">
        <title>Diverse lifestyles and strategies of plant pathogenesis encoded in the genomes of eighteen Dothideomycetes fungi.</title>
        <authorList>
            <person name="Ohm R.A."/>
            <person name="Feau N."/>
            <person name="Henrissat B."/>
            <person name="Schoch C.L."/>
            <person name="Horwitz B.A."/>
            <person name="Barry K.W."/>
            <person name="Condon B.J."/>
            <person name="Copeland A.C."/>
            <person name="Dhillon B."/>
            <person name="Glaser F."/>
            <person name="Hesse C.N."/>
            <person name="Kosti I."/>
            <person name="LaButti K."/>
            <person name="Lindquist E.A."/>
            <person name="Lucas S."/>
            <person name="Salamov A.A."/>
            <person name="Bradshaw R.E."/>
            <person name="Ciuffetti L."/>
            <person name="Hamelin R.C."/>
            <person name="Kema G.H.J."/>
            <person name="Lawrence C."/>
            <person name="Scott J.A."/>
            <person name="Spatafora J.W."/>
            <person name="Turgeon B.G."/>
            <person name="de Wit P.J.G.M."/>
            <person name="Zhong S."/>
            <person name="Goodwin S.B."/>
            <person name="Grigoriev I.V."/>
        </authorList>
    </citation>
    <scope>NUCLEOTIDE SEQUENCE [LARGE SCALE GENOMIC DNA]</scope>
    <source>
        <strain evidence="2 3">UAMH 10762</strain>
    </source>
</reference>
<keyword evidence="3" id="KW-1185">Reference proteome</keyword>
<evidence type="ECO:0000313" key="3">
    <source>
        <dbReference type="Proteomes" id="UP000011761"/>
    </source>
</evidence>
<sequence length="176" mass="19589">MPVSNTTPNGASLLLAKGSLVHTSRQPSVSPARNRPLSTWVYTYHSASQTNAFPTAMHPAQQTSGASGPRRRLSGESIKRRKGHGQKSERIMRKHNGRLRAHWYVSRVVGSRYIGSPYATLWFVVEWVDGSYTIEPATNLEQSADGAVNAFYTRYPRADGARQTSPRGRRRRGCGY</sequence>
<proteinExistence type="predicted"/>
<name>M2NDH4_BAUPA</name>
<dbReference type="AlphaFoldDB" id="M2NDH4"/>
<feature type="region of interest" description="Disordered" evidence="1">
    <location>
        <begin position="58"/>
        <end position="88"/>
    </location>
</feature>
<gene>
    <name evidence="2" type="ORF">BAUCODRAFT_445425</name>
</gene>
<dbReference type="Proteomes" id="UP000011761">
    <property type="component" value="Unassembled WGS sequence"/>
</dbReference>
<dbReference type="KEGG" id="bcom:BAUCODRAFT_445425"/>
<dbReference type="EMBL" id="KB445554">
    <property type="protein sequence ID" value="EMC97274.1"/>
    <property type="molecule type" value="Genomic_DNA"/>
</dbReference>
<dbReference type="GeneID" id="19114409"/>
<evidence type="ECO:0000313" key="2">
    <source>
        <dbReference type="EMBL" id="EMC97274.1"/>
    </source>
</evidence>
<accession>M2NDH4</accession>
<evidence type="ECO:0000256" key="1">
    <source>
        <dbReference type="SAM" id="MobiDB-lite"/>
    </source>
</evidence>
<dbReference type="HOGENOM" id="CLU_1524870_0_0_1"/>
<protein>
    <recommendedName>
        <fullName evidence="4">Chromo shadow domain-containing protein</fullName>
    </recommendedName>
</protein>
<evidence type="ECO:0008006" key="4">
    <source>
        <dbReference type="Google" id="ProtNLM"/>
    </source>
</evidence>
<dbReference type="RefSeq" id="XP_007675740.1">
    <property type="nucleotide sequence ID" value="XM_007677550.1"/>
</dbReference>